<evidence type="ECO:0000256" key="1">
    <source>
        <dbReference type="ARBA" id="ARBA00004377"/>
    </source>
</evidence>
<protein>
    <recommendedName>
        <fullName evidence="10">Type II secretion system protein L</fullName>
        <shortName evidence="10">T2SS protein L</shortName>
    </recommendedName>
</protein>
<dbReference type="InterPro" id="IPR043129">
    <property type="entry name" value="ATPase_NBD"/>
</dbReference>
<evidence type="ECO:0000256" key="4">
    <source>
        <dbReference type="ARBA" id="ARBA00022475"/>
    </source>
</evidence>
<dbReference type="GO" id="GO:0015627">
    <property type="term" value="C:type II protein secretion system complex"/>
    <property type="evidence" value="ECO:0007669"/>
    <property type="project" value="InterPro"/>
</dbReference>
<dbReference type="CDD" id="cd24017">
    <property type="entry name" value="ASKHA_T2SSL_N"/>
    <property type="match status" value="1"/>
</dbReference>
<dbReference type="NCBIfam" id="TIGR01709">
    <property type="entry name" value="typeII_sec_gspL"/>
    <property type="match status" value="1"/>
</dbReference>
<dbReference type="OrthoDB" id="7011844at2"/>
<dbReference type="Gene3D" id="3.30.1360.100">
    <property type="entry name" value="General secretion pathway protein M, EpsM"/>
    <property type="match status" value="1"/>
</dbReference>
<feature type="domain" description="GspL cytoplasmic actin-ATPase-like" evidence="11">
    <location>
        <begin position="5"/>
        <end position="241"/>
    </location>
</feature>
<dbReference type="Pfam" id="PF05134">
    <property type="entry name" value="T2SSL"/>
    <property type="match status" value="1"/>
</dbReference>
<gene>
    <name evidence="13" type="primary">gspL</name>
    <name evidence="13" type="ORF">H8Q88_17125</name>
</gene>
<comment type="subcellular location">
    <subcellularLocation>
        <location evidence="1">Cell inner membrane</location>
        <topology evidence="1">Single-pass membrane protein</topology>
    </subcellularLocation>
</comment>
<evidence type="ECO:0000256" key="6">
    <source>
        <dbReference type="ARBA" id="ARBA00022692"/>
    </source>
</evidence>
<evidence type="ECO:0000313" key="14">
    <source>
        <dbReference type="Proteomes" id="UP000615796"/>
    </source>
</evidence>
<evidence type="ECO:0000256" key="5">
    <source>
        <dbReference type="ARBA" id="ARBA00022519"/>
    </source>
</evidence>
<evidence type="ECO:0000259" key="12">
    <source>
        <dbReference type="Pfam" id="PF12693"/>
    </source>
</evidence>
<proteinExistence type="inferred from homology"/>
<evidence type="ECO:0000256" key="10">
    <source>
        <dbReference type="PIRNR" id="PIRNR015761"/>
    </source>
</evidence>
<dbReference type="InterPro" id="IPR007812">
    <property type="entry name" value="T2SS_protein-GspL"/>
</dbReference>
<dbReference type="Gene3D" id="3.30.420.380">
    <property type="match status" value="1"/>
</dbReference>
<keyword evidence="3 10" id="KW-0813">Transport</keyword>
<accession>A0A9X0RCW2</accession>
<evidence type="ECO:0000256" key="3">
    <source>
        <dbReference type="ARBA" id="ARBA00022448"/>
    </source>
</evidence>
<dbReference type="GO" id="GO:0015628">
    <property type="term" value="P:protein secretion by the type II secretion system"/>
    <property type="evidence" value="ECO:0007669"/>
    <property type="project" value="InterPro"/>
</dbReference>
<dbReference type="PIRSF" id="PIRSF015761">
    <property type="entry name" value="Protein_L"/>
    <property type="match status" value="1"/>
</dbReference>
<evidence type="ECO:0000313" key="13">
    <source>
        <dbReference type="EMBL" id="MBC5852626.1"/>
    </source>
</evidence>
<keyword evidence="5" id="KW-0997">Cell inner membrane</keyword>
<dbReference type="Proteomes" id="UP000615796">
    <property type="component" value="Unassembled WGS sequence"/>
</dbReference>
<dbReference type="SUPFAM" id="SSF53067">
    <property type="entry name" value="Actin-like ATPase domain"/>
    <property type="match status" value="2"/>
</dbReference>
<comment type="similarity">
    <text evidence="2 10">Belongs to the GSP L family.</text>
</comment>
<dbReference type="InterPro" id="IPR024230">
    <property type="entry name" value="GspL_cyto_dom"/>
</dbReference>
<feature type="domain" description="GspL periplasmic" evidence="12">
    <location>
        <begin position="246"/>
        <end position="404"/>
    </location>
</feature>
<evidence type="ECO:0000256" key="8">
    <source>
        <dbReference type="ARBA" id="ARBA00022989"/>
    </source>
</evidence>
<reference evidence="13" key="1">
    <citation type="submission" date="2020-08" db="EMBL/GenBank/DDBJ databases">
        <title>Genome Sequencing and Pan-Genome Analysis of Migratory bird Vibrio Strains, Inner Mongolia.</title>
        <authorList>
            <person name="Zheng L."/>
        </authorList>
    </citation>
    <scope>NUCLEOTIDE SEQUENCE</scope>
    <source>
        <strain evidence="13">M13F</strain>
    </source>
</reference>
<evidence type="ECO:0000259" key="11">
    <source>
        <dbReference type="Pfam" id="PF05134"/>
    </source>
</evidence>
<dbReference type="Gene3D" id="3.30.420.370">
    <property type="match status" value="1"/>
</dbReference>
<comment type="caution">
    <text evidence="13">The sequence shown here is derived from an EMBL/GenBank/DDBJ whole genome shotgun (WGS) entry which is preliminary data.</text>
</comment>
<evidence type="ECO:0000256" key="7">
    <source>
        <dbReference type="ARBA" id="ARBA00022927"/>
    </source>
</evidence>
<keyword evidence="8" id="KW-1133">Transmembrane helix</keyword>
<keyword evidence="9" id="KW-0472">Membrane</keyword>
<comment type="function">
    <text evidence="10">Inner membrane component of the type II secretion system required for the energy-dependent secretion of extracellular factors such as proteases and toxins from the periplasm.</text>
</comment>
<sequence>MSESLIVRLSSQQNAIIPWLVWSSTQQQVIASGELSNGQQLEQLTPHAVQRSTIILLSTSDLLLTQVTIPAGGSRQFAAMLPYLLEEEIAQDVDELHFSVLGKQGDQAFVAGVDRAWLQAMLEQLQALGLDVKRVVPDVLALPVHEEGLSAGQMGDQWLVRKGEYSGLSVDKDWLTWFCASDWVKNQTEYLPLTAYTPLPELPLSEQQSWQSMACPSLLVLLTEQVLTHKINLLTGPFKPKSSWNKYWLIWRKAVIAGLFLLVVLMTSYGLQVHKDTQLAQSYRDESERIFREIFPDKQRIPTVSYLRRQMTDELTALSGSAQGEDVLSWFSRLPETIGSVTDMQVQSLRFDGNRSEVRLDVTSSDFQSFEQARVKLAEYFLVEQGQLSRNEQRVSGSFVLKPKEGSE</sequence>
<evidence type="ECO:0000256" key="9">
    <source>
        <dbReference type="ARBA" id="ARBA00023136"/>
    </source>
</evidence>
<dbReference type="GeneID" id="79888924"/>
<name>A0A9X0RCW2_VIBME</name>
<dbReference type="RefSeq" id="WP_040903893.1">
    <property type="nucleotide sequence ID" value="NZ_JACRUP010000016.1"/>
</dbReference>
<keyword evidence="6" id="KW-0812">Transmembrane</keyword>
<dbReference type="EMBL" id="JACRUP010000016">
    <property type="protein sequence ID" value="MBC5852626.1"/>
    <property type="molecule type" value="Genomic_DNA"/>
</dbReference>
<organism evidence="13 14">
    <name type="scientific">Vibrio metschnikovii</name>
    <dbReference type="NCBI Taxonomy" id="28172"/>
    <lineage>
        <taxon>Bacteria</taxon>
        <taxon>Pseudomonadati</taxon>
        <taxon>Pseudomonadota</taxon>
        <taxon>Gammaproteobacteria</taxon>
        <taxon>Vibrionales</taxon>
        <taxon>Vibrionaceae</taxon>
        <taxon>Vibrio</taxon>
    </lineage>
</organism>
<evidence type="ECO:0000256" key="2">
    <source>
        <dbReference type="ARBA" id="ARBA00005318"/>
    </source>
</evidence>
<dbReference type="GO" id="GO:0005886">
    <property type="term" value="C:plasma membrane"/>
    <property type="evidence" value="ECO:0007669"/>
    <property type="project" value="UniProtKB-SubCell"/>
</dbReference>
<dbReference type="InterPro" id="IPR025691">
    <property type="entry name" value="GspL_pp_dom"/>
</dbReference>
<keyword evidence="7 10" id="KW-0653">Protein transport</keyword>
<dbReference type="Pfam" id="PF12693">
    <property type="entry name" value="GspL_C"/>
    <property type="match status" value="1"/>
</dbReference>
<keyword evidence="4" id="KW-1003">Cell membrane</keyword>
<dbReference type="GO" id="GO:0009276">
    <property type="term" value="C:Gram-negative-bacterium-type cell wall"/>
    <property type="evidence" value="ECO:0007669"/>
    <property type="project" value="InterPro"/>
</dbReference>
<keyword evidence="14" id="KW-1185">Reference proteome</keyword>
<dbReference type="AlphaFoldDB" id="A0A9X0RCW2"/>